<evidence type="ECO:0000256" key="1">
    <source>
        <dbReference type="SAM" id="Coils"/>
    </source>
</evidence>
<reference evidence="3 4" key="1">
    <citation type="submission" date="2023-01" db="EMBL/GenBank/DDBJ databases">
        <title>Analysis of 21 Apiospora genomes using comparative genomics revels a genus with tremendous synthesis potential of carbohydrate active enzymes and secondary metabolites.</title>
        <authorList>
            <person name="Sorensen T."/>
        </authorList>
    </citation>
    <scope>NUCLEOTIDE SEQUENCE [LARGE SCALE GENOMIC DNA]</scope>
    <source>
        <strain evidence="3 4">CBS 33761</strain>
    </source>
</reference>
<feature type="region of interest" description="Disordered" evidence="2">
    <location>
        <begin position="99"/>
        <end position="131"/>
    </location>
</feature>
<sequence length="298" mass="33305">MFRGTSVSKTCLRGILRGFDLRSHFTNLSQDLLVRSRTELAELASSIHHDSPTTELWKSEIPSFFAHSRLPTSSASRAIATGTQPYHLRGNPSHIYPIRNNNPSKILAPSRRGTSSKWYSTGGPAGPASGGASTEISKFWDGLCTLLEVMLNRGKYELAMITNQTNHIISRTEEYHEVEPGNCYKTGPHVYTKVLTARTKLKDYTDLLMSANLLVGMDQEQHDRLTKLERELLRLDNKLEKCQNRLRARELDSPKRRDEEKGQVEESLIAPCALAHTQGNDSGICDDYSTDGFDGIGL</sequence>
<organism evidence="3 4">
    <name type="scientific">Apiospora rasikravindrae</name>
    <dbReference type="NCBI Taxonomy" id="990691"/>
    <lineage>
        <taxon>Eukaryota</taxon>
        <taxon>Fungi</taxon>
        <taxon>Dikarya</taxon>
        <taxon>Ascomycota</taxon>
        <taxon>Pezizomycotina</taxon>
        <taxon>Sordariomycetes</taxon>
        <taxon>Xylariomycetidae</taxon>
        <taxon>Amphisphaeriales</taxon>
        <taxon>Apiosporaceae</taxon>
        <taxon>Apiospora</taxon>
    </lineage>
</organism>
<gene>
    <name evidence="3" type="ORF">PG993_014394</name>
</gene>
<feature type="coiled-coil region" evidence="1">
    <location>
        <begin position="225"/>
        <end position="252"/>
    </location>
</feature>
<dbReference type="EMBL" id="JAQQWK010000014">
    <property type="protein sequence ID" value="KAK8016205.1"/>
    <property type="molecule type" value="Genomic_DNA"/>
</dbReference>
<name>A0ABR1RP07_9PEZI</name>
<proteinExistence type="predicted"/>
<keyword evidence="1" id="KW-0175">Coiled coil</keyword>
<dbReference type="Proteomes" id="UP001444661">
    <property type="component" value="Unassembled WGS sequence"/>
</dbReference>
<evidence type="ECO:0000256" key="2">
    <source>
        <dbReference type="SAM" id="MobiDB-lite"/>
    </source>
</evidence>
<comment type="caution">
    <text evidence="3">The sequence shown here is derived from an EMBL/GenBank/DDBJ whole genome shotgun (WGS) entry which is preliminary data.</text>
</comment>
<evidence type="ECO:0000313" key="3">
    <source>
        <dbReference type="EMBL" id="KAK8016205.1"/>
    </source>
</evidence>
<accession>A0ABR1RP07</accession>
<keyword evidence="4" id="KW-1185">Reference proteome</keyword>
<protein>
    <submittedName>
        <fullName evidence="3">Uncharacterized protein</fullName>
    </submittedName>
</protein>
<evidence type="ECO:0000313" key="4">
    <source>
        <dbReference type="Proteomes" id="UP001444661"/>
    </source>
</evidence>